<dbReference type="PROSITE" id="PS00108">
    <property type="entry name" value="PROTEIN_KINASE_ST"/>
    <property type="match status" value="1"/>
</dbReference>
<dbReference type="PROSITE" id="PS50011">
    <property type="entry name" value="PROTEIN_KINASE_DOM"/>
    <property type="match status" value="1"/>
</dbReference>
<dbReference type="Gene3D" id="1.10.510.10">
    <property type="entry name" value="Transferase(Phosphotransferase) domain 1"/>
    <property type="match status" value="1"/>
</dbReference>
<dbReference type="SUPFAM" id="SSF56112">
    <property type="entry name" value="Protein kinase-like (PK-like)"/>
    <property type="match status" value="1"/>
</dbReference>
<evidence type="ECO:0000259" key="2">
    <source>
        <dbReference type="PROSITE" id="PS50011"/>
    </source>
</evidence>
<evidence type="ECO:0000256" key="1">
    <source>
        <dbReference type="SAM" id="MobiDB-lite"/>
    </source>
</evidence>
<feature type="region of interest" description="Disordered" evidence="1">
    <location>
        <begin position="1"/>
        <end position="31"/>
    </location>
</feature>
<feature type="region of interest" description="Disordered" evidence="1">
    <location>
        <begin position="66"/>
        <end position="93"/>
    </location>
</feature>
<evidence type="ECO:0000313" key="3">
    <source>
        <dbReference type="EMBL" id="CAE6404030.1"/>
    </source>
</evidence>
<dbReference type="SMART" id="SM00220">
    <property type="entry name" value="S_TKc"/>
    <property type="match status" value="1"/>
</dbReference>
<dbReference type="Pfam" id="PF00069">
    <property type="entry name" value="Pkinase"/>
    <property type="match status" value="1"/>
</dbReference>
<dbReference type="AlphaFoldDB" id="A0A8H2X1D8"/>
<dbReference type="GO" id="GO:0005524">
    <property type="term" value="F:ATP binding"/>
    <property type="evidence" value="ECO:0007669"/>
    <property type="project" value="InterPro"/>
</dbReference>
<feature type="compositionally biased region" description="Polar residues" evidence="1">
    <location>
        <begin position="67"/>
        <end position="77"/>
    </location>
</feature>
<feature type="region of interest" description="Disordered" evidence="1">
    <location>
        <begin position="201"/>
        <end position="263"/>
    </location>
</feature>
<sequence length="591" mass="64394">MTQFPAQNEAAEDRFGPTAGNSNMPIVTTSPKTYYTTPSVISLDATSYITSEPSTIPSELVPKAIDSQPSFAPSISRTDGAHTPGVNKPNPKRQNTLTALARDVFKRNRRKTLATLAPAPPSSVFYSDTESAANVERCHELESKHAPTTSAHAKQGEIVGFWRRITRRWSEGDAHTQGKPTLGSTILRIASIVKEKEAKAAKEAKEVNETKETEGVVGRNGNEGGCGAEGEERKEREEWEKKKEKKQDKQEQGPTGNPASETPVASKLVSDLVAHGCKDLSESIDGETCSANPVACGGLSDIYRGRLLDGRLVAIKAWRISAEQTISESTEQIRHAACELYTWSKCKHPNVLQLLGLATFRDRIGMVSPWMSNGTLPQYVRANPNANRRDLCVRISEGLSYLHSTGIVHGDLKGANVLISGDGTPVLADFGSSTMKDQTLKIMHQGANHSLTVRWSAPELLLLEGKDAGRHTKFSDVYALGMTIYEIITGHVPFHRVGVEVRVIALLLKGTLPERPVCTPATHDSSDKLWNLFVQCWKYTPQGRPSAAEVTEMMRVISLEGVVYQIPVEPGSIQASPTGGNTETTNPPTFH</sequence>
<dbReference type="InterPro" id="IPR051681">
    <property type="entry name" value="Ser/Thr_Kinases-Pseudokinases"/>
</dbReference>
<accession>A0A8H2X1D8</accession>
<dbReference type="InterPro" id="IPR000719">
    <property type="entry name" value="Prot_kinase_dom"/>
</dbReference>
<comment type="caution">
    <text evidence="4">The sequence shown here is derived from an EMBL/GenBank/DDBJ whole genome shotgun (WGS) entry which is preliminary data.</text>
</comment>
<reference evidence="4" key="1">
    <citation type="submission" date="2021-01" db="EMBL/GenBank/DDBJ databases">
        <authorList>
            <person name="Kaushik A."/>
        </authorList>
    </citation>
    <scope>NUCLEOTIDE SEQUENCE</scope>
    <source>
        <strain evidence="3">AG4-R118</strain>
        <strain evidence="4">AG4-RS23</strain>
    </source>
</reference>
<gene>
    <name evidence="3" type="ORF">RDB_LOCUS6019</name>
    <name evidence="4" type="ORF">RDB_LOCUS6498</name>
</gene>
<dbReference type="GO" id="GO:0004674">
    <property type="term" value="F:protein serine/threonine kinase activity"/>
    <property type="evidence" value="ECO:0007669"/>
    <property type="project" value="TreeGrafter"/>
</dbReference>
<dbReference type="Proteomes" id="UP000663888">
    <property type="component" value="Unassembled WGS sequence"/>
</dbReference>
<dbReference type="EMBL" id="CAJMWX010000129">
    <property type="protein sequence ID" value="CAE6404030.1"/>
    <property type="molecule type" value="Genomic_DNA"/>
</dbReference>
<organism evidence="4 5">
    <name type="scientific">Rhizoctonia solani</name>
    <dbReference type="NCBI Taxonomy" id="456999"/>
    <lineage>
        <taxon>Eukaryota</taxon>
        <taxon>Fungi</taxon>
        <taxon>Dikarya</taxon>
        <taxon>Basidiomycota</taxon>
        <taxon>Agaricomycotina</taxon>
        <taxon>Agaricomycetes</taxon>
        <taxon>Cantharellales</taxon>
        <taxon>Ceratobasidiaceae</taxon>
        <taxon>Rhizoctonia</taxon>
    </lineage>
</organism>
<feature type="compositionally biased region" description="Basic and acidic residues" evidence="1">
    <location>
        <begin position="230"/>
        <end position="251"/>
    </location>
</feature>
<dbReference type="PANTHER" id="PTHR44329">
    <property type="entry name" value="SERINE/THREONINE-PROTEIN KINASE TNNI3K-RELATED"/>
    <property type="match status" value="1"/>
</dbReference>
<dbReference type="InterPro" id="IPR011009">
    <property type="entry name" value="Kinase-like_dom_sf"/>
</dbReference>
<proteinExistence type="predicted"/>
<name>A0A8H2X1D8_9AGAM</name>
<evidence type="ECO:0000313" key="4">
    <source>
        <dbReference type="EMBL" id="CAE6415390.1"/>
    </source>
</evidence>
<dbReference type="Proteomes" id="UP000663861">
    <property type="component" value="Unassembled WGS sequence"/>
</dbReference>
<evidence type="ECO:0000313" key="5">
    <source>
        <dbReference type="Proteomes" id="UP000663861"/>
    </source>
</evidence>
<feature type="domain" description="Protein kinase" evidence="2">
    <location>
        <begin position="288"/>
        <end position="557"/>
    </location>
</feature>
<dbReference type="EMBL" id="CAJMWY010000092">
    <property type="protein sequence ID" value="CAE6415390.1"/>
    <property type="molecule type" value="Genomic_DNA"/>
</dbReference>
<feature type="compositionally biased region" description="Basic and acidic residues" evidence="1">
    <location>
        <begin position="201"/>
        <end position="214"/>
    </location>
</feature>
<dbReference type="InterPro" id="IPR008271">
    <property type="entry name" value="Ser/Thr_kinase_AS"/>
</dbReference>
<protein>
    <recommendedName>
        <fullName evidence="2">Protein kinase domain-containing protein</fullName>
    </recommendedName>
</protein>